<gene>
    <name evidence="2" type="ORF">FD29_GL000463</name>
</gene>
<evidence type="ECO:0000259" key="1">
    <source>
        <dbReference type="PROSITE" id="PS50943"/>
    </source>
</evidence>
<dbReference type="InterPro" id="IPR010982">
    <property type="entry name" value="Lambda_DNA-bd_dom_sf"/>
</dbReference>
<dbReference type="AlphaFoldDB" id="A0A0R1QNU2"/>
<evidence type="ECO:0000313" key="3">
    <source>
        <dbReference type="Proteomes" id="UP000050872"/>
    </source>
</evidence>
<dbReference type="InterPro" id="IPR022452">
    <property type="entry name" value="MqsA"/>
</dbReference>
<dbReference type="PROSITE" id="PS50943">
    <property type="entry name" value="HTH_CROC1"/>
    <property type="match status" value="1"/>
</dbReference>
<dbReference type="InterPro" id="IPR025272">
    <property type="entry name" value="SocA_Panacea"/>
</dbReference>
<feature type="domain" description="HTH cro/C1-type" evidence="1">
    <location>
        <begin position="64"/>
        <end position="95"/>
    </location>
</feature>
<accession>A0A0R1QNU2</accession>
<comment type="caution">
    <text evidence="2">The sequence shown here is derived from an EMBL/GenBank/DDBJ whole genome shotgun (WGS) entry which is preliminary data.</text>
</comment>
<dbReference type="SUPFAM" id="SSF47413">
    <property type="entry name" value="lambda repressor-like DNA-binding domains"/>
    <property type="match status" value="1"/>
</dbReference>
<dbReference type="STRING" id="1423770.FD29_GL000463"/>
<evidence type="ECO:0000313" key="2">
    <source>
        <dbReference type="EMBL" id="KRL43898.1"/>
    </source>
</evidence>
<proteinExistence type="predicted"/>
<dbReference type="EMBL" id="AZEZ01000066">
    <property type="protein sequence ID" value="KRL43898.1"/>
    <property type="molecule type" value="Genomic_DNA"/>
</dbReference>
<dbReference type="CDD" id="cd00093">
    <property type="entry name" value="HTH_XRE"/>
    <property type="match status" value="1"/>
</dbReference>
<dbReference type="PATRIC" id="fig|1423770.3.peg.468"/>
<dbReference type="GO" id="GO:0003677">
    <property type="term" value="F:DNA binding"/>
    <property type="evidence" value="ECO:0007669"/>
    <property type="project" value="InterPro"/>
</dbReference>
<reference evidence="2 3" key="1">
    <citation type="journal article" date="2015" name="Genome Announc.">
        <title>Expanding the biotechnology potential of lactobacilli through comparative genomics of 213 strains and associated genera.</title>
        <authorList>
            <person name="Sun Z."/>
            <person name="Harris H.M."/>
            <person name="McCann A."/>
            <person name="Guo C."/>
            <person name="Argimon S."/>
            <person name="Zhang W."/>
            <person name="Yang X."/>
            <person name="Jeffery I.B."/>
            <person name="Cooney J.C."/>
            <person name="Kagawa T.F."/>
            <person name="Liu W."/>
            <person name="Song Y."/>
            <person name="Salvetti E."/>
            <person name="Wrobel A."/>
            <person name="Rasinkangas P."/>
            <person name="Parkhill J."/>
            <person name="Rea M.C."/>
            <person name="O'Sullivan O."/>
            <person name="Ritari J."/>
            <person name="Douillard F.P."/>
            <person name="Paul Ross R."/>
            <person name="Yang R."/>
            <person name="Briner A.E."/>
            <person name="Felis G.E."/>
            <person name="de Vos W.M."/>
            <person name="Barrangou R."/>
            <person name="Klaenhammer T.R."/>
            <person name="Caufield P.W."/>
            <person name="Cui Y."/>
            <person name="Zhang H."/>
            <person name="O'Toole P.W."/>
        </authorList>
    </citation>
    <scope>NUCLEOTIDE SEQUENCE [LARGE SCALE GENOMIC DNA]</scope>
    <source>
        <strain evidence="2 3">DSM 14500</strain>
    </source>
</reference>
<dbReference type="Proteomes" id="UP000050872">
    <property type="component" value="Unassembled WGS sequence"/>
</dbReference>
<protein>
    <recommendedName>
        <fullName evidence="1">HTH cro/C1-type domain-containing protein</fullName>
    </recommendedName>
</protein>
<dbReference type="Gene3D" id="1.10.260.40">
    <property type="entry name" value="lambda repressor-like DNA-binding domains"/>
    <property type="match status" value="1"/>
</dbReference>
<dbReference type="Pfam" id="PF01381">
    <property type="entry name" value="HTH_3"/>
    <property type="match status" value="1"/>
</dbReference>
<sequence>MNSHIEKRNQTFKVRDTEITVLADARVDDETEEIIFDHQLDNQAINQAFEQYRIKNGLISSKEIIDFRKQYNLSQRSLAKLLSIGSATIARYEKGALPSESLSNLLKQFIVDDGVFIQFFNQNKNNLTNEDSQKVESVLDGMKQKIKTDSVLKAYTLRNENNTATINDGFKKFDFNKFKNMVIFLISHGTSLSKTRLNKLLFYCDFIFFSENAVSMSGATYMHDHYGPVPSDFDLLYTVLRDQNVIDARPFSDGHGEELLTDESFDDNYFSKQELSTLKRVAKKFKDYNAKMITEYSHKEKAYQETESKGIISYKYAFELND</sequence>
<dbReference type="RefSeq" id="WP_057888058.1">
    <property type="nucleotide sequence ID" value="NZ_AZEZ01000066.1"/>
</dbReference>
<dbReference type="NCBIfam" id="TIGR03830">
    <property type="entry name" value="CxxCG_CxxCG_HTH"/>
    <property type="match status" value="1"/>
</dbReference>
<dbReference type="InterPro" id="IPR001387">
    <property type="entry name" value="Cro/C1-type_HTH"/>
</dbReference>
<organism evidence="2 3">
    <name type="scientific">Companilactobacillus mindensis DSM 14500</name>
    <dbReference type="NCBI Taxonomy" id="1423770"/>
    <lineage>
        <taxon>Bacteria</taxon>
        <taxon>Bacillati</taxon>
        <taxon>Bacillota</taxon>
        <taxon>Bacilli</taxon>
        <taxon>Lactobacillales</taxon>
        <taxon>Lactobacillaceae</taxon>
        <taxon>Companilactobacillus</taxon>
    </lineage>
</organism>
<keyword evidence="3" id="KW-1185">Reference proteome</keyword>
<dbReference type="Pfam" id="PF13274">
    <property type="entry name" value="SocA_Panacea"/>
    <property type="match status" value="1"/>
</dbReference>
<name>A0A0R1QNU2_9LACO</name>